<accession>A0A4S8ICN4</accession>
<dbReference type="Proteomes" id="UP000317650">
    <property type="component" value="Chromosome 2"/>
</dbReference>
<sequence length="38" mass="4123">MHPSQTSWRGGLGSSQSSSSQLFSHSPCPKGMEEEPFL</sequence>
<dbReference type="EMBL" id="PYDT01000011">
    <property type="protein sequence ID" value="THU45887.1"/>
    <property type="molecule type" value="Genomic_DNA"/>
</dbReference>
<feature type="compositionally biased region" description="Low complexity" evidence="1">
    <location>
        <begin position="14"/>
        <end position="26"/>
    </location>
</feature>
<evidence type="ECO:0000256" key="1">
    <source>
        <dbReference type="SAM" id="MobiDB-lite"/>
    </source>
</evidence>
<reference evidence="2 3" key="1">
    <citation type="journal article" date="2019" name="Nat. Plants">
        <title>Genome sequencing of Musa balbisiana reveals subgenome evolution and function divergence in polyploid bananas.</title>
        <authorList>
            <person name="Yao X."/>
        </authorList>
    </citation>
    <scope>NUCLEOTIDE SEQUENCE [LARGE SCALE GENOMIC DNA]</scope>
    <source>
        <strain evidence="3">cv. DH-PKW</strain>
        <tissue evidence="2">Leaves</tissue>
    </source>
</reference>
<protein>
    <submittedName>
        <fullName evidence="2">Uncharacterized protein</fullName>
    </submittedName>
</protein>
<proteinExistence type="predicted"/>
<gene>
    <name evidence="2" type="ORF">C4D60_Mb02t22700</name>
</gene>
<name>A0A4S8ICN4_MUSBA</name>
<organism evidence="2 3">
    <name type="scientific">Musa balbisiana</name>
    <name type="common">Banana</name>
    <dbReference type="NCBI Taxonomy" id="52838"/>
    <lineage>
        <taxon>Eukaryota</taxon>
        <taxon>Viridiplantae</taxon>
        <taxon>Streptophyta</taxon>
        <taxon>Embryophyta</taxon>
        <taxon>Tracheophyta</taxon>
        <taxon>Spermatophyta</taxon>
        <taxon>Magnoliopsida</taxon>
        <taxon>Liliopsida</taxon>
        <taxon>Zingiberales</taxon>
        <taxon>Musaceae</taxon>
        <taxon>Musa</taxon>
    </lineage>
</organism>
<evidence type="ECO:0000313" key="2">
    <source>
        <dbReference type="EMBL" id="THU45887.1"/>
    </source>
</evidence>
<feature type="region of interest" description="Disordered" evidence="1">
    <location>
        <begin position="1"/>
        <end position="38"/>
    </location>
</feature>
<keyword evidence="3" id="KW-1185">Reference proteome</keyword>
<dbReference type="AlphaFoldDB" id="A0A4S8ICN4"/>
<comment type="caution">
    <text evidence="2">The sequence shown here is derived from an EMBL/GenBank/DDBJ whole genome shotgun (WGS) entry which is preliminary data.</text>
</comment>
<evidence type="ECO:0000313" key="3">
    <source>
        <dbReference type="Proteomes" id="UP000317650"/>
    </source>
</evidence>